<keyword evidence="2" id="KW-0560">Oxidoreductase</keyword>
<dbReference type="Pfam" id="PF13561">
    <property type="entry name" value="adh_short_C2"/>
    <property type="match status" value="1"/>
</dbReference>
<comment type="caution">
    <text evidence="3">The sequence shown here is derived from an EMBL/GenBank/DDBJ whole genome shotgun (WGS) entry which is preliminary data.</text>
</comment>
<gene>
    <name evidence="3" type="ORF">G6034_17835</name>
</gene>
<accession>A0A7Y7IJZ6</accession>
<reference evidence="3 4" key="1">
    <citation type="submission" date="2020-02" db="EMBL/GenBank/DDBJ databases">
        <title>Genome sequence of strain AETb3-4.</title>
        <authorList>
            <person name="Gao J."/>
            <person name="Zhang X."/>
        </authorList>
    </citation>
    <scope>NUCLEOTIDE SEQUENCE [LARGE SCALE GENOMIC DNA]</scope>
    <source>
        <strain evidence="3 4">AETb3-4</strain>
    </source>
</reference>
<keyword evidence="4" id="KW-1185">Reference proteome</keyword>
<dbReference type="PRINTS" id="PR00080">
    <property type="entry name" value="SDRFAMILY"/>
</dbReference>
<dbReference type="PRINTS" id="PR00081">
    <property type="entry name" value="GDHRDH"/>
</dbReference>
<evidence type="ECO:0000256" key="1">
    <source>
        <dbReference type="ARBA" id="ARBA00006484"/>
    </source>
</evidence>
<sequence>MAISLPGKNALVTGGGVGIGKEISLELARAGACVAVTYLSHQPDDAFSAAIHQESGHPLLALQVDATISNDVQSAVERVQHEFDSIDILVNNIGGLIQRERIVDMDFALWQNVMAVNLDSVFLATHYTLPFMSTGWGRIINVASLAGHNGGHPGAVAYASSKAAIFGFTRGLSREVAERGITVNALAPGFIEATPFHDTFTTAESKASTVQSIPLQRAGTPEDVAGAALWLASDLSSFVTGATININGGQYFA</sequence>
<comment type="similarity">
    <text evidence="1">Belongs to the short-chain dehydrogenases/reductases (SDR) family.</text>
</comment>
<name>A0A7Y7IJZ6_9MICC</name>
<evidence type="ECO:0000256" key="2">
    <source>
        <dbReference type="ARBA" id="ARBA00023002"/>
    </source>
</evidence>
<dbReference type="SUPFAM" id="SSF51735">
    <property type="entry name" value="NAD(P)-binding Rossmann-fold domains"/>
    <property type="match status" value="1"/>
</dbReference>
<dbReference type="InterPro" id="IPR036291">
    <property type="entry name" value="NAD(P)-bd_dom_sf"/>
</dbReference>
<dbReference type="GO" id="GO:0016616">
    <property type="term" value="F:oxidoreductase activity, acting on the CH-OH group of donors, NAD or NADP as acceptor"/>
    <property type="evidence" value="ECO:0007669"/>
    <property type="project" value="TreeGrafter"/>
</dbReference>
<dbReference type="GO" id="GO:0030497">
    <property type="term" value="P:fatty acid elongation"/>
    <property type="evidence" value="ECO:0007669"/>
    <property type="project" value="TreeGrafter"/>
</dbReference>
<protein>
    <submittedName>
        <fullName evidence="3">SDR family oxidoreductase</fullName>
    </submittedName>
</protein>
<dbReference type="PROSITE" id="PS00061">
    <property type="entry name" value="ADH_SHORT"/>
    <property type="match status" value="1"/>
</dbReference>
<dbReference type="InterPro" id="IPR002347">
    <property type="entry name" value="SDR_fam"/>
</dbReference>
<evidence type="ECO:0000313" key="3">
    <source>
        <dbReference type="EMBL" id="NVM96732.1"/>
    </source>
</evidence>
<evidence type="ECO:0000313" key="4">
    <source>
        <dbReference type="Proteomes" id="UP000543556"/>
    </source>
</evidence>
<dbReference type="Proteomes" id="UP000543556">
    <property type="component" value="Unassembled WGS sequence"/>
</dbReference>
<dbReference type="FunFam" id="3.40.50.720:FF:000084">
    <property type="entry name" value="Short-chain dehydrogenase reductase"/>
    <property type="match status" value="1"/>
</dbReference>
<dbReference type="AlphaFoldDB" id="A0A7Y7IJZ6"/>
<dbReference type="RefSeq" id="WP_176636448.1">
    <property type="nucleotide sequence ID" value="NZ_JAAMFM010000039.1"/>
</dbReference>
<dbReference type="InterPro" id="IPR020904">
    <property type="entry name" value="Sc_DH/Rdtase_CS"/>
</dbReference>
<dbReference type="PANTHER" id="PTHR42760:SF40">
    <property type="entry name" value="3-OXOACYL-[ACYL-CARRIER-PROTEIN] REDUCTASE, CHLOROPLASTIC"/>
    <property type="match status" value="1"/>
</dbReference>
<dbReference type="EMBL" id="JAAMFM010000039">
    <property type="protein sequence ID" value="NVM96732.1"/>
    <property type="molecule type" value="Genomic_DNA"/>
</dbReference>
<dbReference type="PANTHER" id="PTHR42760">
    <property type="entry name" value="SHORT-CHAIN DEHYDROGENASES/REDUCTASES FAMILY MEMBER"/>
    <property type="match status" value="1"/>
</dbReference>
<organism evidence="3 4">
    <name type="scientific">Arthrobacter wenxiniae</name>
    <dbReference type="NCBI Taxonomy" id="2713570"/>
    <lineage>
        <taxon>Bacteria</taxon>
        <taxon>Bacillati</taxon>
        <taxon>Actinomycetota</taxon>
        <taxon>Actinomycetes</taxon>
        <taxon>Micrococcales</taxon>
        <taxon>Micrococcaceae</taxon>
        <taxon>Arthrobacter</taxon>
    </lineage>
</organism>
<proteinExistence type="inferred from homology"/>
<dbReference type="Gene3D" id="3.40.50.720">
    <property type="entry name" value="NAD(P)-binding Rossmann-like Domain"/>
    <property type="match status" value="1"/>
</dbReference>